<dbReference type="PANTHER" id="PTHR43792">
    <property type="entry name" value="GNAT FAMILY, PUTATIVE (AFU_ORTHOLOGUE AFUA_3G00765)-RELATED-RELATED"/>
    <property type="match status" value="1"/>
</dbReference>
<dbReference type="AlphaFoldDB" id="A0A327RCF5"/>
<dbReference type="CDD" id="cd04301">
    <property type="entry name" value="NAT_SF"/>
    <property type="match status" value="1"/>
</dbReference>
<name>A0A327RCF5_9FLAO</name>
<dbReference type="PROSITE" id="PS51186">
    <property type="entry name" value="GNAT"/>
    <property type="match status" value="2"/>
</dbReference>
<dbReference type="Gene3D" id="3.40.630.30">
    <property type="match status" value="2"/>
</dbReference>
<dbReference type="InterPro" id="IPR016181">
    <property type="entry name" value="Acyl_CoA_acyltransferase"/>
</dbReference>
<dbReference type="EMBL" id="QLLO01000005">
    <property type="protein sequence ID" value="RAJ14620.1"/>
    <property type="molecule type" value="Genomic_DNA"/>
</dbReference>
<dbReference type="PANTHER" id="PTHR43792:SF16">
    <property type="entry name" value="N-ACETYLTRANSFERASE DOMAIN-CONTAINING PROTEIN"/>
    <property type="match status" value="1"/>
</dbReference>
<feature type="domain" description="N-acetyltransferase" evidence="1">
    <location>
        <begin position="10"/>
        <end position="167"/>
    </location>
</feature>
<dbReference type="InterPro" id="IPR051531">
    <property type="entry name" value="N-acetyltransferase"/>
</dbReference>
<protein>
    <submittedName>
        <fullName evidence="2">RimJ/RimL family protein N-acetyltransferase</fullName>
    </submittedName>
</protein>
<gene>
    <name evidence="2" type="ORF">LY08_01800</name>
</gene>
<comment type="caution">
    <text evidence="2">The sequence shown here is derived from an EMBL/GenBank/DDBJ whole genome shotgun (WGS) entry which is preliminary data.</text>
</comment>
<dbReference type="InterPro" id="IPR000182">
    <property type="entry name" value="GNAT_dom"/>
</dbReference>
<dbReference type="Pfam" id="PF00583">
    <property type="entry name" value="Acetyltransf_1"/>
    <property type="match status" value="1"/>
</dbReference>
<keyword evidence="3" id="KW-1185">Reference proteome</keyword>
<keyword evidence="2" id="KW-0808">Transferase</keyword>
<organism evidence="2 3">
    <name type="scientific">Olleya aquimaris</name>
    <dbReference type="NCBI Taxonomy" id="639310"/>
    <lineage>
        <taxon>Bacteria</taxon>
        <taxon>Pseudomonadati</taxon>
        <taxon>Bacteroidota</taxon>
        <taxon>Flavobacteriia</taxon>
        <taxon>Flavobacteriales</taxon>
        <taxon>Flavobacteriaceae</taxon>
    </lineage>
</organism>
<dbReference type="Proteomes" id="UP000248703">
    <property type="component" value="Unassembled WGS sequence"/>
</dbReference>
<dbReference type="SUPFAM" id="SSF55729">
    <property type="entry name" value="Acyl-CoA N-acyltransferases (Nat)"/>
    <property type="match status" value="2"/>
</dbReference>
<evidence type="ECO:0000259" key="1">
    <source>
        <dbReference type="PROSITE" id="PS51186"/>
    </source>
</evidence>
<dbReference type="OrthoDB" id="2352823at2"/>
<reference evidence="2 3" key="1">
    <citation type="submission" date="2018-06" db="EMBL/GenBank/DDBJ databases">
        <title>Genomic Encyclopedia of Archaeal and Bacterial Type Strains, Phase II (KMG-II): from individual species to whole genera.</title>
        <authorList>
            <person name="Goeker M."/>
        </authorList>
    </citation>
    <scope>NUCLEOTIDE SEQUENCE [LARGE SCALE GENOMIC DNA]</scope>
    <source>
        <strain evidence="2 3">DSM 24464</strain>
    </source>
</reference>
<evidence type="ECO:0000313" key="2">
    <source>
        <dbReference type="EMBL" id="RAJ14620.1"/>
    </source>
</evidence>
<dbReference type="Pfam" id="PF13302">
    <property type="entry name" value="Acetyltransf_3"/>
    <property type="match status" value="1"/>
</dbReference>
<feature type="domain" description="N-acetyltransferase" evidence="1">
    <location>
        <begin position="169"/>
        <end position="313"/>
    </location>
</feature>
<proteinExistence type="predicted"/>
<dbReference type="RefSeq" id="WP_111660105.1">
    <property type="nucleotide sequence ID" value="NZ_QLLO01000005.1"/>
</dbReference>
<evidence type="ECO:0000313" key="3">
    <source>
        <dbReference type="Proteomes" id="UP000248703"/>
    </source>
</evidence>
<sequence>MKIITETERLYLREFIPEDAIHFYQINLDEDVIKYTGDIAFESLTEAKEFLSSYNQYQQHNMGRWAVCDKQTDDFLGWCGLKYHPKDDIVEVGYRFYKKYWNKGYATESAKAAIHYGFETLKLKTIFAHAHVNNVASHKVIEKCGLQFVDQNNYDGMPAKLYKIDNPDITIKAISGSDTIPVRHAVLRKGKPVEACPIPEDNLESTYHFGLFYKDKLVGVCTFVADQSPYFDDAVQYRLRAMGVLEEYQGYHFGKHLLNHGVAFLKTKNIDRLWFNARLIALNFYKNNGFTTIGNQFDIPKVGPHYVMHKTLQ</sequence>
<accession>A0A327RCF5</accession>
<dbReference type="GO" id="GO:0016747">
    <property type="term" value="F:acyltransferase activity, transferring groups other than amino-acyl groups"/>
    <property type="evidence" value="ECO:0007669"/>
    <property type="project" value="InterPro"/>
</dbReference>